<dbReference type="Pfam" id="PF13692">
    <property type="entry name" value="Glyco_trans_1_4"/>
    <property type="match status" value="1"/>
</dbReference>
<dbReference type="GO" id="GO:0016757">
    <property type="term" value="F:glycosyltransferase activity"/>
    <property type="evidence" value="ECO:0007669"/>
    <property type="project" value="TreeGrafter"/>
</dbReference>
<evidence type="ECO:0000256" key="1">
    <source>
        <dbReference type="ARBA" id="ARBA00022679"/>
    </source>
</evidence>
<evidence type="ECO:0000313" key="3">
    <source>
        <dbReference type="Proteomes" id="UP000235015"/>
    </source>
</evidence>
<reference evidence="2 3" key="1">
    <citation type="submission" date="2017-11" db="EMBL/GenBank/DDBJ databases">
        <title>Genome-resolved metagenomics identifies genetic mobility, metabolic interactions, and unexpected diversity in perchlorate-reducing communities.</title>
        <authorList>
            <person name="Barnum T.P."/>
            <person name="Figueroa I.A."/>
            <person name="Carlstrom C.I."/>
            <person name="Lucas L.N."/>
            <person name="Engelbrektson A.L."/>
            <person name="Coates J.D."/>
        </authorList>
    </citation>
    <scope>NUCLEOTIDE SEQUENCE [LARGE SCALE GENOMIC DNA]</scope>
    <source>
        <strain evidence="2">BM301</strain>
    </source>
</reference>
<dbReference type="PANTHER" id="PTHR46401">
    <property type="entry name" value="GLYCOSYLTRANSFERASE WBBK-RELATED"/>
    <property type="match status" value="1"/>
</dbReference>
<evidence type="ECO:0000313" key="2">
    <source>
        <dbReference type="EMBL" id="PLX61500.1"/>
    </source>
</evidence>
<organism evidence="2 3">
    <name type="scientific">Sedimenticola selenatireducens</name>
    <dbReference type="NCBI Taxonomy" id="191960"/>
    <lineage>
        <taxon>Bacteria</taxon>
        <taxon>Pseudomonadati</taxon>
        <taxon>Pseudomonadota</taxon>
        <taxon>Gammaproteobacteria</taxon>
        <taxon>Chromatiales</taxon>
        <taxon>Sedimenticolaceae</taxon>
        <taxon>Sedimenticola</taxon>
    </lineage>
</organism>
<sequence>MIINGHVKEHRRLIIVTNISFWERKIGAHERIFRMASFLASYGLDILIYYTGDKKIPNDYENTLFSILSSKQLRSKIPKQTALVFRVSGWLKEMTRVTKHLLKHRTPHETNHGSWHANISEVDRYVFNQVVKKIEPHYILVEYIWLTRFITGLKYNLRQRLIAIIDTHDVISDRTSQFDKENRLLQQRANVEQEAEALRHYDLIIAIQKHDAEKFRDMLPFGSVIIAHHAHPINSPVKASDRKPIHLLFVGSQSAPNTDGLNLFLEHVWQPLIDTYADDLILHIVGSVSNNSADFYSRKNLIIHGMVDSVDEYYEKADIVIAPLTYGTGLKIKVVEALCFSKPLVTTNIGAEGLETARNQAFLVADNWNDFCLKTMALIDSTEQRNKMAQSAYEFSNSMFTEAIAYKPLTDKLGL</sequence>
<proteinExistence type="predicted"/>
<comment type="caution">
    <text evidence="2">The sequence shown here is derived from an EMBL/GenBank/DDBJ whole genome shotgun (WGS) entry which is preliminary data.</text>
</comment>
<dbReference type="GO" id="GO:0009103">
    <property type="term" value="P:lipopolysaccharide biosynthetic process"/>
    <property type="evidence" value="ECO:0007669"/>
    <property type="project" value="TreeGrafter"/>
</dbReference>
<dbReference type="EMBL" id="PKUN01000014">
    <property type="protein sequence ID" value="PLX61500.1"/>
    <property type="molecule type" value="Genomic_DNA"/>
</dbReference>
<protein>
    <recommendedName>
        <fullName evidence="4">Glycosyltransferase</fullName>
    </recommendedName>
</protein>
<keyword evidence="1" id="KW-0808">Transferase</keyword>
<dbReference type="AlphaFoldDB" id="A0A2N6CW74"/>
<dbReference type="SUPFAM" id="SSF53756">
    <property type="entry name" value="UDP-Glycosyltransferase/glycogen phosphorylase"/>
    <property type="match status" value="1"/>
</dbReference>
<name>A0A2N6CW74_9GAMM</name>
<dbReference type="PANTHER" id="PTHR46401:SF2">
    <property type="entry name" value="GLYCOSYLTRANSFERASE WBBK-RELATED"/>
    <property type="match status" value="1"/>
</dbReference>
<gene>
    <name evidence="2" type="ORF">C0630_10030</name>
</gene>
<dbReference type="Proteomes" id="UP000235015">
    <property type="component" value="Unassembled WGS sequence"/>
</dbReference>
<accession>A0A2N6CW74</accession>
<dbReference type="Gene3D" id="3.40.50.2000">
    <property type="entry name" value="Glycogen Phosphorylase B"/>
    <property type="match status" value="1"/>
</dbReference>
<evidence type="ECO:0008006" key="4">
    <source>
        <dbReference type="Google" id="ProtNLM"/>
    </source>
</evidence>